<evidence type="ECO:0000313" key="2">
    <source>
        <dbReference type="Proteomes" id="UP001174932"/>
    </source>
</evidence>
<protein>
    <submittedName>
        <fullName evidence="1">P22 phage major capsid protein family protein</fullName>
    </submittedName>
</protein>
<dbReference type="Proteomes" id="UP001174932">
    <property type="component" value="Unassembled WGS sequence"/>
</dbReference>
<name>A0ABT8YT74_9HYPH</name>
<gene>
    <name evidence="1" type="ORF">Q4481_23725</name>
</gene>
<dbReference type="EMBL" id="JAUOZU010000024">
    <property type="protein sequence ID" value="MDO6966976.1"/>
    <property type="molecule type" value="Genomic_DNA"/>
</dbReference>
<proteinExistence type="predicted"/>
<accession>A0ABT8YT74</accession>
<reference evidence="1" key="1">
    <citation type="journal article" date="2015" name="Int. J. Syst. Evol. Microbiol.">
        <title>Rhizobium alvei sp. nov., isolated from a freshwater river.</title>
        <authorList>
            <person name="Sheu S.Y."/>
            <person name="Huang H.W."/>
            <person name="Young C.C."/>
            <person name="Chen W.M."/>
        </authorList>
    </citation>
    <scope>NUCLEOTIDE SEQUENCE</scope>
    <source>
        <strain evidence="1">TNR-22</strain>
    </source>
</reference>
<comment type="caution">
    <text evidence="1">The sequence shown here is derived from an EMBL/GenBank/DDBJ whole genome shotgun (WGS) entry which is preliminary data.</text>
</comment>
<keyword evidence="2" id="KW-1185">Reference proteome</keyword>
<dbReference type="RefSeq" id="WP_304378906.1">
    <property type="nucleotide sequence ID" value="NZ_JAUOZU010000024.1"/>
</dbReference>
<sequence length="381" mass="39976">MANVLSNLAADIYKAADIVGREAVGFIPAVTINSGSEQAAQGDTVRSFATRAVTVNTSATPSMTIPEGDDQTIDTKTMTISQIASVRIPWTGEDIKHVNNGSGFETIYGDQIKQAFRGIVNTIENHVATVAYQNASRAFGTAGTTPFGSNFDEVAEMRQILVDNGIPMDGRVSLVVNTSAGTNLRQLAQLQKVNEAGGAEMLRNGTLLDLQGFMLKESAQVIAHTKGTGTSYQSNNASGYAVGDKTVALDTGSGTVLAGDVVTFTGDTNKYVVNTALSGGSLAIGAPGLRAALADNIAMTIGNNYRANIALHQSAVELAMRPLAKPQGGDAAVDEMIVQDPFSGLVFRISAYKGYNKAMFDVTCLYQAKAWNPHAIATLLG</sequence>
<reference evidence="1" key="2">
    <citation type="submission" date="2023-07" db="EMBL/GenBank/DDBJ databases">
        <authorList>
            <person name="Shen H."/>
        </authorList>
    </citation>
    <scope>NUCLEOTIDE SEQUENCE</scope>
    <source>
        <strain evidence="1">TNR-22</strain>
    </source>
</reference>
<evidence type="ECO:0000313" key="1">
    <source>
        <dbReference type="EMBL" id="MDO6966976.1"/>
    </source>
</evidence>
<organism evidence="1 2">
    <name type="scientific">Rhizobium alvei</name>
    <dbReference type="NCBI Taxonomy" id="1132659"/>
    <lineage>
        <taxon>Bacteria</taxon>
        <taxon>Pseudomonadati</taxon>
        <taxon>Pseudomonadota</taxon>
        <taxon>Alphaproteobacteria</taxon>
        <taxon>Hyphomicrobiales</taxon>
        <taxon>Rhizobiaceae</taxon>
        <taxon>Rhizobium/Agrobacterium group</taxon>
        <taxon>Rhizobium</taxon>
    </lineage>
</organism>